<name>A0A1F7YJ75_9BACT</name>
<dbReference type="EC" id="2.5.1.75" evidence="10"/>
<feature type="binding site" evidence="10">
    <location>
        <begin position="11"/>
        <end position="16"/>
    </location>
    <ligand>
        <name>substrate</name>
    </ligand>
</feature>
<keyword evidence="4 10" id="KW-0808">Transferase</keyword>
<evidence type="ECO:0000256" key="3">
    <source>
        <dbReference type="ARBA" id="ARBA00005842"/>
    </source>
</evidence>
<evidence type="ECO:0000256" key="7">
    <source>
        <dbReference type="ARBA" id="ARBA00022840"/>
    </source>
</evidence>
<feature type="site" description="Interaction with substrate tRNA" evidence="10">
    <location>
        <position position="128"/>
    </location>
</feature>
<dbReference type="PANTHER" id="PTHR11088:SF60">
    <property type="entry name" value="TRNA DIMETHYLALLYLTRANSFERASE"/>
    <property type="match status" value="1"/>
</dbReference>
<dbReference type="GO" id="GO:0005524">
    <property type="term" value="F:ATP binding"/>
    <property type="evidence" value="ECO:0007669"/>
    <property type="project" value="UniProtKB-UniRule"/>
</dbReference>
<evidence type="ECO:0000256" key="1">
    <source>
        <dbReference type="ARBA" id="ARBA00001946"/>
    </source>
</evidence>
<organism evidence="14 15">
    <name type="scientific">Candidatus Woesebacteria bacterium RIFCSPHIGHO2_01_FULL_39_28</name>
    <dbReference type="NCBI Taxonomy" id="1802496"/>
    <lineage>
        <taxon>Bacteria</taxon>
        <taxon>Candidatus Woeseibacteriota</taxon>
    </lineage>
</organism>
<dbReference type="InterPro" id="IPR027417">
    <property type="entry name" value="P-loop_NTPase"/>
</dbReference>
<dbReference type="GO" id="GO:0052381">
    <property type="term" value="F:tRNA dimethylallyltransferase activity"/>
    <property type="evidence" value="ECO:0007669"/>
    <property type="project" value="UniProtKB-UniRule"/>
</dbReference>
<evidence type="ECO:0000313" key="15">
    <source>
        <dbReference type="Proteomes" id="UP000178851"/>
    </source>
</evidence>
<evidence type="ECO:0000256" key="6">
    <source>
        <dbReference type="ARBA" id="ARBA00022741"/>
    </source>
</evidence>
<dbReference type="Proteomes" id="UP000178851">
    <property type="component" value="Unassembled WGS sequence"/>
</dbReference>
<dbReference type="NCBIfam" id="TIGR00174">
    <property type="entry name" value="miaA"/>
    <property type="match status" value="1"/>
</dbReference>
<comment type="caution">
    <text evidence="10">Lacks conserved residue(s) required for the propagation of feature annotation.</text>
</comment>
<comment type="similarity">
    <text evidence="3 10 13">Belongs to the IPP transferase family.</text>
</comment>
<dbReference type="GO" id="GO:0006400">
    <property type="term" value="P:tRNA modification"/>
    <property type="evidence" value="ECO:0007669"/>
    <property type="project" value="TreeGrafter"/>
</dbReference>
<dbReference type="SUPFAM" id="SSF52540">
    <property type="entry name" value="P-loop containing nucleoside triphosphate hydrolases"/>
    <property type="match status" value="2"/>
</dbReference>
<gene>
    <name evidence="10" type="primary">miaA</name>
    <name evidence="14" type="ORF">A2627_01385</name>
</gene>
<evidence type="ECO:0000256" key="8">
    <source>
        <dbReference type="ARBA" id="ARBA00022842"/>
    </source>
</evidence>
<evidence type="ECO:0000256" key="13">
    <source>
        <dbReference type="RuleBase" id="RU003785"/>
    </source>
</evidence>
<comment type="catalytic activity">
    <reaction evidence="9 10 11">
        <text>adenosine(37) in tRNA + dimethylallyl diphosphate = N(6)-dimethylallyladenosine(37) in tRNA + diphosphate</text>
        <dbReference type="Rhea" id="RHEA:26482"/>
        <dbReference type="Rhea" id="RHEA-COMP:10162"/>
        <dbReference type="Rhea" id="RHEA-COMP:10375"/>
        <dbReference type="ChEBI" id="CHEBI:33019"/>
        <dbReference type="ChEBI" id="CHEBI:57623"/>
        <dbReference type="ChEBI" id="CHEBI:74411"/>
        <dbReference type="ChEBI" id="CHEBI:74415"/>
        <dbReference type="EC" id="2.5.1.75"/>
    </reaction>
</comment>
<keyword evidence="5 10" id="KW-0819">tRNA processing</keyword>
<evidence type="ECO:0000256" key="4">
    <source>
        <dbReference type="ARBA" id="ARBA00022679"/>
    </source>
</evidence>
<comment type="function">
    <text evidence="2 10 12">Catalyzes the transfer of a dimethylallyl group onto the adenine at position 37 in tRNAs that read codons beginning with uridine, leading to the formation of N6-(dimethylallyl)adenosine (i(6)A).</text>
</comment>
<feature type="site" description="Interaction with substrate tRNA" evidence="10">
    <location>
        <position position="151"/>
    </location>
</feature>
<feature type="region of interest" description="Interaction with substrate tRNA" evidence="10">
    <location>
        <begin position="43"/>
        <end position="46"/>
    </location>
</feature>
<comment type="subunit">
    <text evidence="10">Monomer.</text>
</comment>
<proteinExistence type="inferred from homology"/>
<evidence type="ECO:0000256" key="10">
    <source>
        <dbReference type="HAMAP-Rule" id="MF_00185"/>
    </source>
</evidence>
<feature type="binding site" evidence="10">
    <location>
        <begin position="9"/>
        <end position="16"/>
    </location>
    <ligand>
        <name>ATP</name>
        <dbReference type="ChEBI" id="CHEBI:30616"/>
    </ligand>
</feature>
<dbReference type="Pfam" id="PF01715">
    <property type="entry name" value="IPPT"/>
    <property type="match status" value="1"/>
</dbReference>
<dbReference type="Gene3D" id="3.40.50.300">
    <property type="entry name" value="P-loop containing nucleotide triphosphate hydrolases"/>
    <property type="match status" value="1"/>
</dbReference>
<dbReference type="AlphaFoldDB" id="A0A1F7YJ75"/>
<dbReference type="Gene3D" id="1.10.20.140">
    <property type="match status" value="1"/>
</dbReference>
<reference evidence="14 15" key="1">
    <citation type="journal article" date="2016" name="Nat. Commun.">
        <title>Thousands of microbial genomes shed light on interconnected biogeochemical processes in an aquifer system.</title>
        <authorList>
            <person name="Anantharaman K."/>
            <person name="Brown C.T."/>
            <person name="Hug L.A."/>
            <person name="Sharon I."/>
            <person name="Castelle C.J."/>
            <person name="Probst A.J."/>
            <person name="Thomas B.C."/>
            <person name="Singh A."/>
            <person name="Wilkins M.J."/>
            <person name="Karaoz U."/>
            <person name="Brodie E.L."/>
            <person name="Williams K.H."/>
            <person name="Hubbard S.S."/>
            <person name="Banfield J.F."/>
        </authorList>
    </citation>
    <scope>NUCLEOTIDE SEQUENCE [LARGE SCALE GENOMIC DNA]</scope>
</reference>
<keyword evidence="8 10" id="KW-0460">Magnesium</keyword>
<protein>
    <recommendedName>
        <fullName evidence="10">tRNA dimethylallyltransferase</fullName>
        <ecNumber evidence="10">2.5.1.75</ecNumber>
    </recommendedName>
    <alternativeName>
        <fullName evidence="10">Dimethylallyl diphosphate:tRNA dimethylallyltransferase</fullName>
        <shortName evidence="10">DMAPP:tRNA dimethylallyltransferase</shortName>
        <shortName evidence="10">DMATase</shortName>
    </alternativeName>
    <alternativeName>
        <fullName evidence="10">Isopentenyl-diphosphate:tRNA isopentenyltransferase</fullName>
        <shortName evidence="10">IPP transferase</shortName>
        <shortName evidence="10">IPPT</shortName>
        <shortName evidence="10">IPTase</shortName>
    </alternativeName>
</protein>
<dbReference type="InterPro" id="IPR018022">
    <property type="entry name" value="IPT"/>
</dbReference>
<accession>A0A1F7YJ75</accession>
<keyword evidence="6 10" id="KW-0547">Nucleotide-binding</keyword>
<evidence type="ECO:0000256" key="9">
    <source>
        <dbReference type="ARBA" id="ARBA00049563"/>
    </source>
</evidence>
<comment type="cofactor">
    <cofactor evidence="1 10">
        <name>Mg(2+)</name>
        <dbReference type="ChEBI" id="CHEBI:18420"/>
    </cofactor>
</comment>
<evidence type="ECO:0000256" key="2">
    <source>
        <dbReference type="ARBA" id="ARBA00003213"/>
    </source>
</evidence>
<evidence type="ECO:0000256" key="5">
    <source>
        <dbReference type="ARBA" id="ARBA00022694"/>
    </source>
</evidence>
<evidence type="ECO:0000256" key="11">
    <source>
        <dbReference type="RuleBase" id="RU003783"/>
    </source>
</evidence>
<evidence type="ECO:0000256" key="12">
    <source>
        <dbReference type="RuleBase" id="RU003784"/>
    </source>
</evidence>
<dbReference type="EMBL" id="MGGI01000012">
    <property type="protein sequence ID" value="OGM26658.1"/>
    <property type="molecule type" value="Genomic_DNA"/>
</dbReference>
<dbReference type="HAMAP" id="MF_00185">
    <property type="entry name" value="IPP_trans"/>
    <property type="match status" value="1"/>
</dbReference>
<comment type="caution">
    <text evidence="14">The sequence shown here is derived from an EMBL/GenBank/DDBJ whole genome shotgun (WGS) entry which is preliminary data.</text>
</comment>
<dbReference type="PANTHER" id="PTHR11088">
    <property type="entry name" value="TRNA DIMETHYLALLYLTRANSFERASE"/>
    <property type="match status" value="1"/>
</dbReference>
<sequence length="334" mass="38352">MNKLLVICGPTAAGKTVLALTLAKKLARGPSTSDPKGEIISADSRQIYRGMDIGTGKDLPVNIKYQISNIKSDHQKIIFYEMQGVKIWGYDLVEPTQEFSVSQYSKIAKRIIKNIQKRGKLPILVGGTGFYIKALVDGIETINIPQNSVIRNSLANKTSNELFEILANLDPIKAACLNMSDKKNPRRLVRAIEVATARVKERESKRVKEKRLNSDCMFIGLSAPREDLYKRIDQRVEERVRAGIEDEIIKLLKKGLTWKSQSMTALGYREWNGRDRKTAIDQWKKDEHGYARRQITWFKKDKRINWFNITQKDYQKRVELLVEKWYYGSGAEKN</sequence>
<dbReference type="InterPro" id="IPR039657">
    <property type="entry name" value="Dimethylallyltransferase"/>
</dbReference>
<evidence type="ECO:0000313" key="14">
    <source>
        <dbReference type="EMBL" id="OGM26658.1"/>
    </source>
</evidence>
<keyword evidence="7 10" id="KW-0067">ATP-binding</keyword>